<dbReference type="Gene3D" id="3.40.50.12780">
    <property type="entry name" value="N-terminal domain of ligase-like"/>
    <property type="match status" value="1"/>
</dbReference>
<organism evidence="5 6">
    <name type="scientific">Lunasporangiospora selenospora</name>
    <dbReference type="NCBI Taxonomy" id="979761"/>
    <lineage>
        <taxon>Eukaryota</taxon>
        <taxon>Fungi</taxon>
        <taxon>Fungi incertae sedis</taxon>
        <taxon>Mucoromycota</taxon>
        <taxon>Mortierellomycotina</taxon>
        <taxon>Mortierellomycetes</taxon>
        <taxon>Mortierellales</taxon>
        <taxon>Mortierellaceae</taxon>
        <taxon>Lunasporangiospora</taxon>
    </lineage>
</organism>
<proteinExistence type="inferred from homology"/>
<evidence type="ECO:0000256" key="2">
    <source>
        <dbReference type="ARBA" id="ARBA00013275"/>
    </source>
</evidence>
<dbReference type="GO" id="GO:0006085">
    <property type="term" value="P:acetyl-CoA biosynthetic process"/>
    <property type="evidence" value="ECO:0007669"/>
    <property type="project" value="TreeGrafter"/>
</dbReference>
<dbReference type="OrthoDB" id="1706066at2759"/>
<evidence type="ECO:0000313" key="6">
    <source>
        <dbReference type="Proteomes" id="UP000780801"/>
    </source>
</evidence>
<name>A0A9P6FP64_9FUNG</name>
<evidence type="ECO:0000259" key="3">
    <source>
        <dbReference type="Pfam" id="PF00501"/>
    </source>
</evidence>
<comment type="caution">
    <text evidence="5">The sequence shown here is derived from an EMBL/GenBank/DDBJ whole genome shotgun (WGS) entry which is preliminary data.</text>
</comment>
<keyword evidence="6" id="KW-1185">Reference proteome</keyword>
<dbReference type="AlphaFoldDB" id="A0A9P6FP64"/>
<dbReference type="InterPro" id="IPR032387">
    <property type="entry name" value="ACAS_N"/>
</dbReference>
<dbReference type="PANTHER" id="PTHR24095:SF14">
    <property type="entry name" value="ACETYL-COENZYME A SYNTHETASE 1"/>
    <property type="match status" value="1"/>
</dbReference>
<dbReference type="PANTHER" id="PTHR24095">
    <property type="entry name" value="ACETYL-COENZYME A SYNTHETASE"/>
    <property type="match status" value="1"/>
</dbReference>
<dbReference type="GO" id="GO:0005829">
    <property type="term" value="C:cytosol"/>
    <property type="evidence" value="ECO:0007669"/>
    <property type="project" value="TreeGrafter"/>
</dbReference>
<gene>
    <name evidence="5" type="primary">ACS1_2</name>
    <name evidence="5" type="ORF">BGW38_005153</name>
</gene>
<dbReference type="GO" id="GO:0003987">
    <property type="term" value="F:acetate-CoA ligase activity"/>
    <property type="evidence" value="ECO:0007669"/>
    <property type="project" value="UniProtKB-EC"/>
</dbReference>
<feature type="non-terminal residue" evidence="5">
    <location>
        <position position="1"/>
    </location>
</feature>
<dbReference type="InterPro" id="IPR000873">
    <property type="entry name" value="AMP-dep_synth/lig_dom"/>
</dbReference>
<reference evidence="5" key="1">
    <citation type="journal article" date="2020" name="Fungal Divers.">
        <title>Resolving the Mortierellaceae phylogeny through synthesis of multi-gene phylogenetics and phylogenomics.</title>
        <authorList>
            <person name="Vandepol N."/>
            <person name="Liber J."/>
            <person name="Desiro A."/>
            <person name="Na H."/>
            <person name="Kennedy M."/>
            <person name="Barry K."/>
            <person name="Grigoriev I.V."/>
            <person name="Miller A.N."/>
            <person name="O'Donnell K."/>
            <person name="Stajich J.E."/>
            <person name="Bonito G."/>
        </authorList>
    </citation>
    <scope>NUCLEOTIDE SEQUENCE</scope>
    <source>
        <strain evidence="5">KOD1015</strain>
    </source>
</reference>
<evidence type="ECO:0000256" key="1">
    <source>
        <dbReference type="ARBA" id="ARBA00006432"/>
    </source>
</evidence>
<evidence type="ECO:0000259" key="4">
    <source>
        <dbReference type="Pfam" id="PF16177"/>
    </source>
</evidence>
<dbReference type="Proteomes" id="UP000780801">
    <property type="component" value="Unassembled WGS sequence"/>
</dbReference>
<evidence type="ECO:0000313" key="5">
    <source>
        <dbReference type="EMBL" id="KAF9578852.1"/>
    </source>
</evidence>
<dbReference type="InterPro" id="IPR042099">
    <property type="entry name" value="ANL_N_sf"/>
</dbReference>
<feature type="domain" description="AMP-dependent synthetase/ligase" evidence="3">
    <location>
        <begin position="89"/>
        <end position="159"/>
    </location>
</feature>
<accession>A0A9P6FP64</accession>
<dbReference type="SUPFAM" id="SSF56801">
    <property type="entry name" value="Acetyl-CoA synthetase-like"/>
    <property type="match status" value="1"/>
</dbReference>
<feature type="domain" description="Acetyl-coenzyme A synthetase N-terminal" evidence="4">
    <location>
        <begin position="31"/>
        <end position="87"/>
    </location>
</feature>
<protein>
    <recommendedName>
        <fullName evidence="2">acetate--CoA ligase</fullName>
        <ecNumber evidence="2">6.2.1.1</ecNumber>
    </recommendedName>
</protein>
<dbReference type="EMBL" id="JAABOA010003260">
    <property type="protein sequence ID" value="KAF9578852.1"/>
    <property type="molecule type" value="Genomic_DNA"/>
</dbReference>
<dbReference type="Pfam" id="PF16177">
    <property type="entry name" value="ACAS_N"/>
    <property type="match status" value="1"/>
</dbReference>
<dbReference type="Pfam" id="PF00501">
    <property type="entry name" value="AMP-binding"/>
    <property type="match status" value="1"/>
</dbReference>
<comment type="similarity">
    <text evidence="1">Belongs to the ATP-dependent AMP-binding enzyme family.</text>
</comment>
<dbReference type="EC" id="6.2.1.1" evidence="2"/>
<sequence length="159" mass="17792">MSDDNTLFPVPARLHDPAQCPEPYIKSVEQYKEMHRQSIEDPEGFFGKMATELLSWSKVFHTVRHGGLEHGDIAWFLEGELNASYNCVDRHAAADPNKVAIIYEADEPNQSEKITYSQLLRQVCQLAGALRARGIKKGDTVAIYMPMIPEAIVAFLACA</sequence>